<gene>
    <name evidence="2" type="ORF">MBM_07674</name>
</gene>
<accession>K1WNS5</accession>
<dbReference type="EMBL" id="JH921447">
    <property type="protein sequence ID" value="EKD13997.1"/>
    <property type="molecule type" value="Genomic_DNA"/>
</dbReference>
<feature type="compositionally biased region" description="Polar residues" evidence="1">
    <location>
        <begin position="208"/>
        <end position="218"/>
    </location>
</feature>
<dbReference type="Proteomes" id="UP000006753">
    <property type="component" value="Unassembled WGS sequence"/>
</dbReference>
<protein>
    <submittedName>
        <fullName evidence="2">Uncharacterized protein</fullName>
    </submittedName>
</protein>
<feature type="region of interest" description="Disordered" evidence="1">
    <location>
        <begin position="1"/>
        <end position="123"/>
    </location>
</feature>
<dbReference type="KEGG" id="mbe:MBM_07674"/>
<evidence type="ECO:0000313" key="3">
    <source>
        <dbReference type="Proteomes" id="UP000006753"/>
    </source>
</evidence>
<evidence type="ECO:0000313" key="2">
    <source>
        <dbReference type="EMBL" id="EKD13997.1"/>
    </source>
</evidence>
<organism evidence="2 3">
    <name type="scientific">Marssonina brunnea f. sp. multigermtubi (strain MB_m1)</name>
    <name type="common">Marssonina leaf spot fungus</name>
    <dbReference type="NCBI Taxonomy" id="1072389"/>
    <lineage>
        <taxon>Eukaryota</taxon>
        <taxon>Fungi</taxon>
        <taxon>Dikarya</taxon>
        <taxon>Ascomycota</taxon>
        <taxon>Pezizomycotina</taxon>
        <taxon>Leotiomycetes</taxon>
        <taxon>Helotiales</taxon>
        <taxon>Drepanopezizaceae</taxon>
        <taxon>Drepanopeziza</taxon>
    </lineage>
</organism>
<dbReference type="AlphaFoldDB" id="K1WNS5"/>
<evidence type="ECO:0000256" key="1">
    <source>
        <dbReference type="SAM" id="MobiDB-lite"/>
    </source>
</evidence>
<feature type="compositionally biased region" description="Basic and acidic residues" evidence="1">
    <location>
        <begin position="113"/>
        <end position="123"/>
    </location>
</feature>
<feature type="compositionally biased region" description="Acidic residues" evidence="1">
    <location>
        <begin position="31"/>
        <end position="51"/>
    </location>
</feature>
<proteinExistence type="predicted"/>
<dbReference type="InParanoid" id="K1WNS5"/>
<dbReference type="HOGENOM" id="CLU_1185224_0_0_1"/>
<keyword evidence="3" id="KW-1185">Reference proteome</keyword>
<feature type="compositionally biased region" description="Gly residues" evidence="1">
    <location>
        <begin position="1"/>
        <end position="15"/>
    </location>
</feature>
<feature type="region of interest" description="Disordered" evidence="1">
    <location>
        <begin position="199"/>
        <end position="234"/>
    </location>
</feature>
<sequence>MVGGGGGGGSGGGGEGEGEGGDGDGGAAVDVDVDVDVDVVVDGDDDDDDDVGAYHGPAKGGAGVSWDSGRDAFPARADPRRESAEEECKESIVPPQPKPESLCRTSDDDDNEAREANEANEANRTERCALADQSTTYYIVLHTTYLYSKHTPIPASWRMGVGGQEHPPIAYRVSTDYGATKFLRGSVAPWLRGSVRRTGRNRRAAPPLSNSLPPQTIRKSGGFLMAQSPVNSTV</sequence>
<reference evidence="2 3" key="1">
    <citation type="journal article" date="2012" name="BMC Genomics">
        <title>Sequencing the genome of Marssonina brunnea reveals fungus-poplar co-evolution.</title>
        <authorList>
            <person name="Zhu S."/>
            <person name="Cao Y.-Z."/>
            <person name="Jiang C."/>
            <person name="Tan B.-Y."/>
            <person name="Wang Z."/>
            <person name="Feng S."/>
            <person name="Zhang L."/>
            <person name="Su X.-H."/>
            <person name="Brejova B."/>
            <person name="Vinar T."/>
            <person name="Xu M."/>
            <person name="Wang M.-X."/>
            <person name="Zhang S.-G."/>
            <person name="Huang M.-R."/>
            <person name="Wu R."/>
            <person name="Zhou Y."/>
        </authorList>
    </citation>
    <scope>NUCLEOTIDE SEQUENCE [LARGE SCALE GENOMIC DNA]</scope>
    <source>
        <strain evidence="2 3">MB_m1</strain>
    </source>
</reference>
<name>K1WNS5_MARBU</name>